<keyword evidence="8" id="KW-0966">Cell projection</keyword>
<dbReference type="GO" id="GO:0005930">
    <property type="term" value="C:axoneme"/>
    <property type="evidence" value="ECO:0007669"/>
    <property type="project" value="UniProtKB-SubCell"/>
</dbReference>
<dbReference type="GeneTree" id="ENSGT00940000159899"/>
<reference evidence="10" key="4">
    <citation type="submission" date="2025-08" db="UniProtKB">
        <authorList>
            <consortium name="Ensembl"/>
        </authorList>
    </citation>
    <scope>IDENTIFICATION</scope>
</reference>
<evidence type="ECO:0000256" key="4">
    <source>
        <dbReference type="ARBA" id="ARBA00022737"/>
    </source>
</evidence>
<dbReference type="OMA" id="YINKCWE"/>
<keyword evidence="11" id="KW-1185">Reference proteome</keyword>
<evidence type="ECO:0000256" key="7">
    <source>
        <dbReference type="ARBA" id="ARBA00023212"/>
    </source>
</evidence>
<feature type="compositionally biased region" description="Polar residues" evidence="9">
    <location>
        <begin position="882"/>
        <end position="892"/>
    </location>
</feature>
<dbReference type="RefSeq" id="XP_007891762.1">
    <property type="nucleotide sequence ID" value="XM_007893571.2"/>
</dbReference>
<dbReference type="Pfam" id="PF02493">
    <property type="entry name" value="MORN"/>
    <property type="match status" value="9"/>
</dbReference>
<name>A0A4W3HT89_CALMI</name>
<feature type="compositionally biased region" description="Basic and acidic residues" evidence="9">
    <location>
        <begin position="1"/>
        <end position="33"/>
    </location>
</feature>
<evidence type="ECO:0000256" key="1">
    <source>
        <dbReference type="ARBA" id="ARBA00004230"/>
    </source>
</evidence>
<dbReference type="SUPFAM" id="SSF82185">
    <property type="entry name" value="Histone H3 K4-specific methyltransferase SET7/9 N-terminal domain"/>
    <property type="match status" value="3"/>
</dbReference>
<evidence type="ECO:0000313" key="11">
    <source>
        <dbReference type="Proteomes" id="UP000314986"/>
    </source>
</evidence>
<dbReference type="GO" id="GO:0031514">
    <property type="term" value="C:motile cilium"/>
    <property type="evidence" value="ECO:0007669"/>
    <property type="project" value="UniProtKB-SubCell"/>
</dbReference>
<evidence type="ECO:0000256" key="6">
    <source>
        <dbReference type="ARBA" id="ARBA00023069"/>
    </source>
</evidence>
<protein>
    <recommendedName>
        <fullName evidence="12">Radial spoke head 10-like B</fullName>
    </recommendedName>
</protein>
<organism evidence="10 11">
    <name type="scientific">Callorhinchus milii</name>
    <name type="common">Ghost shark</name>
    <dbReference type="NCBI Taxonomy" id="7868"/>
    <lineage>
        <taxon>Eukaryota</taxon>
        <taxon>Metazoa</taxon>
        <taxon>Chordata</taxon>
        <taxon>Craniata</taxon>
        <taxon>Vertebrata</taxon>
        <taxon>Chondrichthyes</taxon>
        <taxon>Holocephali</taxon>
        <taxon>Chimaeriformes</taxon>
        <taxon>Callorhinchidae</taxon>
        <taxon>Callorhinchus</taxon>
    </lineage>
</organism>
<dbReference type="InParanoid" id="A0A4W3HT89"/>
<dbReference type="Proteomes" id="UP000314986">
    <property type="component" value="Unassembled WGS sequence"/>
</dbReference>
<evidence type="ECO:0000256" key="3">
    <source>
        <dbReference type="ARBA" id="ARBA00022490"/>
    </source>
</evidence>
<dbReference type="AlphaFoldDB" id="A0A4W3HT89"/>
<dbReference type="CTD" id="222967"/>
<accession>A0A4W3HT89</accession>
<proteinExistence type="predicted"/>
<feature type="region of interest" description="Disordered" evidence="9">
    <location>
        <begin position="878"/>
        <end position="921"/>
    </location>
</feature>
<evidence type="ECO:0000313" key="10">
    <source>
        <dbReference type="Ensembl" id="ENSCMIP00000012359.1"/>
    </source>
</evidence>
<dbReference type="KEGG" id="cmk:103178702"/>
<reference evidence="11" key="3">
    <citation type="journal article" date="2014" name="Nature">
        <title>Elephant shark genome provides unique insights into gnathostome evolution.</title>
        <authorList>
            <consortium name="International Elephant Shark Genome Sequencing Consortium"/>
            <person name="Venkatesh B."/>
            <person name="Lee A.P."/>
            <person name="Ravi V."/>
            <person name="Maurya A.K."/>
            <person name="Lian M.M."/>
            <person name="Swann J.B."/>
            <person name="Ohta Y."/>
            <person name="Flajnik M.F."/>
            <person name="Sutoh Y."/>
            <person name="Kasahara M."/>
            <person name="Hoon S."/>
            <person name="Gangu V."/>
            <person name="Roy S.W."/>
            <person name="Irimia M."/>
            <person name="Korzh V."/>
            <person name="Kondrychyn I."/>
            <person name="Lim Z.W."/>
            <person name="Tay B.H."/>
            <person name="Tohari S."/>
            <person name="Kong K.W."/>
            <person name="Ho S."/>
            <person name="Lorente-Galdos B."/>
            <person name="Quilez J."/>
            <person name="Marques-Bonet T."/>
            <person name="Raney B.J."/>
            <person name="Ingham P.W."/>
            <person name="Tay A."/>
            <person name="Hillier L.W."/>
            <person name="Minx P."/>
            <person name="Boehm T."/>
            <person name="Wilson R.K."/>
            <person name="Brenner S."/>
            <person name="Warren W.C."/>
        </authorList>
    </citation>
    <scope>NUCLEOTIDE SEQUENCE [LARGE SCALE GENOMIC DNA]</scope>
</reference>
<reference evidence="11" key="1">
    <citation type="journal article" date="2006" name="Science">
        <title>Ancient noncoding elements conserved in the human genome.</title>
        <authorList>
            <person name="Venkatesh B."/>
            <person name="Kirkness E.F."/>
            <person name="Loh Y.H."/>
            <person name="Halpern A.L."/>
            <person name="Lee A.P."/>
            <person name="Johnson J."/>
            <person name="Dandona N."/>
            <person name="Viswanathan L.D."/>
            <person name="Tay A."/>
            <person name="Venter J.C."/>
            <person name="Strausberg R.L."/>
            <person name="Brenner S."/>
        </authorList>
    </citation>
    <scope>NUCLEOTIDE SEQUENCE [LARGE SCALE GENOMIC DNA]</scope>
</reference>
<keyword evidence="6" id="KW-0969">Cilium</keyword>
<dbReference type="SMART" id="SM00698">
    <property type="entry name" value="MORN"/>
    <property type="match status" value="9"/>
</dbReference>
<evidence type="ECO:0008006" key="12">
    <source>
        <dbReference type="Google" id="ProtNLM"/>
    </source>
</evidence>
<dbReference type="STRING" id="7868.ENSCMIP00000012359"/>
<keyword evidence="3" id="KW-0963">Cytoplasm</keyword>
<evidence type="ECO:0000256" key="5">
    <source>
        <dbReference type="ARBA" id="ARBA00022846"/>
    </source>
</evidence>
<reference evidence="11" key="2">
    <citation type="journal article" date="2007" name="PLoS Biol.">
        <title>Survey sequencing and comparative analysis of the elephant shark (Callorhinchus milii) genome.</title>
        <authorList>
            <person name="Venkatesh B."/>
            <person name="Kirkness E.F."/>
            <person name="Loh Y.H."/>
            <person name="Halpern A.L."/>
            <person name="Lee A.P."/>
            <person name="Johnson J."/>
            <person name="Dandona N."/>
            <person name="Viswanathan L.D."/>
            <person name="Tay A."/>
            <person name="Venter J.C."/>
            <person name="Strausberg R.L."/>
            <person name="Brenner S."/>
        </authorList>
    </citation>
    <scope>NUCLEOTIDE SEQUENCE [LARGE SCALE GENOMIC DNA]</scope>
</reference>
<evidence type="ECO:0000256" key="2">
    <source>
        <dbReference type="ARBA" id="ARBA00004430"/>
    </source>
</evidence>
<keyword evidence="7" id="KW-0206">Cytoskeleton</keyword>
<reference evidence="10" key="5">
    <citation type="submission" date="2025-09" db="UniProtKB">
        <authorList>
            <consortium name="Ensembl"/>
        </authorList>
    </citation>
    <scope>IDENTIFICATION</scope>
</reference>
<keyword evidence="4" id="KW-0677">Repeat</keyword>
<dbReference type="PANTHER" id="PTHR46613">
    <property type="entry name" value="RADIAL SPOKE HEAD 10 HOMOLOG B-RELATED"/>
    <property type="match status" value="1"/>
</dbReference>
<feature type="region of interest" description="Disordered" evidence="9">
    <location>
        <begin position="1"/>
        <end position="93"/>
    </location>
</feature>
<dbReference type="PANTHER" id="PTHR46613:SF1">
    <property type="entry name" value="RADIAL SPOKE HEAD 10 HOMOLOG B-RELATED"/>
    <property type="match status" value="1"/>
</dbReference>
<dbReference type="Ensembl" id="ENSCMIT00000012647.1">
    <property type="protein sequence ID" value="ENSCMIP00000012359.1"/>
    <property type="gene ID" value="ENSCMIG00000006300.1"/>
</dbReference>
<comment type="subcellular location">
    <subcellularLocation>
        <location evidence="1">Cell projection</location>
        <location evidence="1">Cilium</location>
        <location evidence="1">Flagellum</location>
    </subcellularLocation>
    <subcellularLocation>
        <location evidence="2">Cytoplasm</location>
        <location evidence="2">Cytoskeleton</location>
        <location evidence="2">Cilium axoneme</location>
    </subcellularLocation>
</comment>
<dbReference type="Gene3D" id="2.20.110.10">
    <property type="entry name" value="Histone H3 K4-specific methyltransferase SET7/9 N-terminal domain"/>
    <property type="match status" value="4"/>
</dbReference>
<dbReference type="InterPro" id="IPR003409">
    <property type="entry name" value="MORN"/>
</dbReference>
<evidence type="ECO:0000256" key="9">
    <source>
        <dbReference type="SAM" id="MobiDB-lite"/>
    </source>
</evidence>
<gene>
    <name evidence="10" type="primary">rsph10b</name>
</gene>
<dbReference type="GeneID" id="103178702"/>
<evidence type="ECO:0000256" key="8">
    <source>
        <dbReference type="ARBA" id="ARBA00023273"/>
    </source>
</evidence>
<dbReference type="OrthoDB" id="294378at2759"/>
<sequence>MAKGGDKKKPKKGKEEKGKKGKDEKEPQKKAKVSEPGPPAEEAERVMRIESIRDESESSLKGHAGSEQQVTPADDAAAGVEPGVEEPTKEVTELPVHYNEPILTKLIVQSYEGERIHGLYEGEAVANFQEGHIYQGQFSEGLMHGRGTYIWNTGLKYEGDFSMNVPSGNGLYTWPDGSTYEGEVWNGIRHGNGTFRSSDQVISYTGQWDQGRRHGKGTVYYNREGSSWFQGEWVNNVSEGWGIRRYVSGNVYEGEWKNFKRHGDGTMRWFSTNEEYTGQWENGIQHGFGTQTWLLKRVPGSQYPLRNEYTGELANGLRHGRGKFFYANGAIYDGHWELNKKHGWGKIIFKNGLIFDGEFSQDRMVEFPSFWMDGISTPDLSEIRTHSPLETGGIAAILQHNVELDISSLLEKIPIAEREEELIQVKYAILRHFTELKRMYGFYSCLGHEPSIDNTFLLNKLQFWRFLKDCKFHHHHLTIVEMDRIFYEDFAAVEEIHSPFEMMLLRKFLSSIVILGYHIYYKKHEGPGPILVDCFNKLMDNKITPYACSVRGILFQEHRKTLIALDYINKCWKIYSVYCRQNHKPPYDYTMTMRHFLWMLKDLDLLSIDLTPGQIVRLFSEDNPAVSNGRDFNMDLEITFLEFMDSLLGCAVIYVTKDVIKESETPTDLKNTLSVVTDTAGIAGTWEQDVEQNVPETNQRISSGSSIHKRASIDSSRRSELLRMRLSDDEFSKVFGIQEKHSGIQSSMKPNQDSSRPGTELLNYKEDDRMQTILESILIMEPPVVVETNRSSESVAQSDKQTETTNVFELWLNQIYIFFMKKLFPAYDCNEVLKVEAKKLKLRQKELDHLAKLKVSEPTSVCEQENTTKQEEEIKVLRETYSPEQSVENGNTPLPKKESPISNTVSGTSKSGVNKKKKKSI</sequence>
<feature type="compositionally biased region" description="Basic and acidic residues" evidence="9">
    <location>
        <begin position="42"/>
        <end position="60"/>
    </location>
</feature>
<keyword evidence="5" id="KW-0282">Flagellum</keyword>